<reference evidence="2 3" key="1">
    <citation type="submission" date="2015-03" db="EMBL/GenBank/DDBJ databases">
        <title>Genome sequencing of Methylobacterium variabile DSM 16961.</title>
        <authorList>
            <person name="Chaudhry V."/>
            <person name="Patil P.B."/>
        </authorList>
    </citation>
    <scope>NUCLEOTIDE SEQUENCE [LARGE SCALE GENOMIC DNA]</scope>
    <source>
        <strain evidence="2 3">DSM 16961</strain>
    </source>
</reference>
<comment type="caution">
    <text evidence="2">The sequence shown here is derived from an EMBL/GenBank/DDBJ whole genome shotgun (WGS) entry which is preliminary data.</text>
</comment>
<gene>
    <name evidence="2" type="ORF">VQ02_33430</name>
</gene>
<dbReference type="PANTHER" id="PTHR33627">
    <property type="entry name" value="TRANSPOSASE"/>
    <property type="match status" value="1"/>
</dbReference>
<dbReference type="OrthoDB" id="583339at2"/>
<accession>A0A0J6S0Z5</accession>
<evidence type="ECO:0000259" key="1">
    <source>
        <dbReference type="Pfam" id="PF13546"/>
    </source>
</evidence>
<dbReference type="PATRIC" id="fig|298794.3.peg.5467"/>
<keyword evidence="3" id="KW-1185">Reference proteome</keyword>
<dbReference type="EMBL" id="LABY01000393">
    <property type="protein sequence ID" value="KMO27299.1"/>
    <property type="molecule type" value="Genomic_DNA"/>
</dbReference>
<organism evidence="2 3">
    <name type="scientific">Methylobacterium variabile</name>
    <dbReference type="NCBI Taxonomy" id="298794"/>
    <lineage>
        <taxon>Bacteria</taxon>
        <taxon>Pseudomonadati</taxon>
        <taxon>Pseudomonadota</taxon>
        <taxon>Alphaproteobacteria</taxon>
        <taxon>Hyphomicrobiales</taxon>
        <taxon>Methylobacteriaceae</taxon>
        <taxon>Methylobacterium</taxon>
    </lineage>
</organism>
<proteinExistence type="predicted"/>
<feature type="domain" description="Transposase IS701-like DDE" evidence="1">
    <location>
        <begin position="2"/>
        <end position="75"/>
    </location>
</feature>
<dbReference type="Proteomes" id="UP000035955">
    <property type="component" value="Unassembled WGS sequence"/>
</dbReference>
<name>A0A0J6S0Z5_9HYPH</name>
<dbReference type="InterPro" id="IPR039365">
    <property type="entry name" value="IS701-like"/>
</dbReference>
<protein>
    <recommendedName>
        <fullName evidence="1">Transposase IS701-like DDE domain-containing protein</fullName>
    </recommendedName>
</protein>
<sequence>MTRAGVPEDRREARTKLEIAVAEIDWVREGGLRSNCVLADAGYGSTPFRQAMSARGLTWAVRISGRSKVYHVAREAGFGTPLSTHQQFAAQLGILPMDFRRTFCDKER</sequence>
<evidence type="ECO:0000313" key="3">
    <source>
        <dbReference type="Proteomes" id="UP000035955"/>
    </source>
</evidence>
<dbReference type="InterPro" id="IPR038721">
    <property type="entry name" value="IS701-like_DDE_dom"/>
</dbReference>
<dbReference type="AlphaFoldDB" id="A0A0J6S0Z5"/>
<dbReference type="PANTHER" id="PTHR33627:SF1">
    <property type="entry name" value="TRANSPOSASE"/>
    <property type="match status" value="1"/>
</dbReference>
<evidence type="ECO:0000313" key="2">
    <source>
        <dbReference type="EMBL" id="KMO27299.1"/>
    </source>
</evidence>
<dbReference type="Pfam" id="PF13546">
    <property type="entry name" value="DDE_5"/>
    <property type="match status" value="1"/>
</dbReference>